<proteinExistence type="predicted"/>
<evidence type="ECO:0000313" key="1">
    <source>
        <dbReference type="EMBL" id="GFD30727.1"/>
    </source>
</evidence>
<gene>
    <name evidence="1" type="ORF">Tci_902696</name>
</gene>
<comment type="caution">
    <text evidence="1">The sequence shown here is derived from an EMBL/GenBank/DDBJ whole genome shotgun (WGS) entry which is preliminary data.</text>
</comment>
<name>A0A699V6Q2_TANCI</name>
<reference evidence="1" key="1">
    <citation type="journal article" date="2019" name="Sci. Rep.">
        <title>Draft genome of Tanacetum cinerariifolium, the natural source of mosquito coil.</title>
        <authorList>
            <person name="Yamashiro T."/>
            <person name="Shiraishi A."/>
            <person name="Satake H."/>
            <person name="Nakayama K."/>
        </authorList>
    </citation>
    <scope>NUCLEOTIDE SEQUENCE</scope>
</reference>
<dbReference type="AlphaFoldDB" id="A0A699V6Q2"/>
<accession>A0A699V6Q2</accession>
<dbReference type="EMBL" id="BKCJ011407004">
    <property type="protein sequence ID" value="GFD30727.1"/>
    <property type="molecule type" value="Genomic_DNA"/>
</dbReference>
<feature type="non-terminal residue" evidence="1">
    <location>
        <position position="1"/>
    </location>
</feature>
<sequence>LIQPCRYPDCLYLQEFQSQEDIFTKDENIIEDQTKRLDLEHKVYYIGRNSIVK</sequence>
<organism evidence="1">
    <name type="scientific">Tanacetum cinerariifolium</name>
    <name type="common">Dalmatian daisy</name>
    <name type="synonym">Chrysanthemum cinerariifolium</name>
    <dbReference type="NCBI Taxonomy" id="118510"/>
    <lineage>
        <taxon>Eukaryota</taxon>
        <taxon>Viridiplantae</taxon>
        <taxon>Streptophyta</taxon>
        <taxon>Embryophyta</taxon>
        <taxon>Tracheophyta</taxon>
        <taxon>Spermatophyta</taxon>
        <taxon>Magnoliopsida</taxon>
        <taxon>eudicotyledons</taxon>
        <taxon>Gunneridae</taxon>
        <taxon>Pentapetalae</taxon>
        <taxon>asterids</taxon>
        <taxon>campanulids</taxon>
        <taxon>Asterales</taxon>
        <taxon>Asteraceae</taxon>
        <taxon>Asteroideae</taxon>
        <taxon>Anthemideae</taxon>
        <taxon>Anthemidinae</taxon>
        <taxon>Tanacetum</taxon>
    </lineage>
</organism>
<protein>
    <submittedName>
        <fullName evidence="1">Uncharacterized protein</fullName>
    </submittedName>
</protein>